<dbReference type="AlphaFoldDB" id="A0A2I2FNA2"/>
<name>A0A2I2FNA2_ASPCN</name>
<accession>A0A2I2FNA2</accession>
<dbReference type="GO" id="GO:0008440">
    <property type="term" value="F:inositol-1,4,5-trisphosphate 3-kinase activity"/>
    <property type="evidence" value="ECO:0007669"/>
    <property type="project" value="TreeGrafter"/>
</dbReference>
<proteinExistence type="inferred from homology"/>
<dbReference type="InterPro" id="IPR038286">
    <property type="entry name" value="IPK_sf"/>
</dbReference>
<dbReference type="GO" id="GO:0005634">
    <property type="term" value="C:nucleus"/>
    <property type="evidence" value="ECO:0007669"/>
    <property type="project" value="TreeGrafter"/>
</dbReference>
<dbReference type="GeneID" id="36527673"/>
<dbReference type="GO" id="GO:0000824">
    <property type="term" value="F:inositol-1,4,5,6-tetrakisphosphate 3-kinase activity"/>
    <property type="evidence" value="ECO:0007669"/>
    <property type="project" value="TreeGrafter"/>
</dbReference>
<dbReference type="RefSeq" id="XP_024676119.1">
    <property type="nucleotide sequence ID" value="XM_024820513.1"/>
</dbReference>
<gene>
    <name evidence="6" type="ORF">BDW47DRAFT_97885</name>
</gene>
<keyword evidence="2 4" id="KW-0808">Transferase</keyword>
<evidence type="ECO:0000256" key="1">
    <source>
        <dbReference type="ARBA" id="ARBA00007374"/>
    </source>
</evidence>
<comment type="similarity">
    <text evidence="1 4">Belongs to the inositol phosphokinase (IPK) family.</text>
</comment>
<dbReference type="Pfam" id="PF03770">
    <property type="entry name" value="IPK"/>
    <property type="match status" value="1"/>
</dbReference>
<dbReference type="OrthoDB" id="338650at2759"/>
<dbReference type="STRING" id="41067.A0A2I2FNA2"/>
<evidence type="ECO:0000256" key="4">
    <source>
        <dbReference type="RuleBase" id="RU363090"/>
    </source>
</evidence>
<evidence type="ECO:0000313" key="6">
    <source>
        <dbReference type="EMBL" id="PLB42107.1"/>
    </source>
</evidence>
<dbReference type="EMBL" id="KZ559118">
    <property type="protein sequence ID" value="PLB42107.1"/>
    <property type="molecule type" value="Genomic_DNA"/>
</dbReference>
<evidence type="ECO:0000256" key="3">
    <source>
        <dbReference type="ARBA" id="ARBA00022777"/>
    </source>
</evidence>
<keyword evidence="7" id="KW-1185">Reference proteome</keyword>
<dbReference type="SUPFAM" id="SSF56104">
    <property type="entry name" value="SAICAR synthase-like"/>
    <property type="match status" value="1"/>
</dbReference>
<dbReference type="GO" id="GO:0005737">
    <property type="term" value="C:cytoplasm"/>
    <property type="evidence" value="ECO:0007669"/>
    <property type="project" value="TreeGrafter"/>
</dbReference>
<keyword evidence="3 4" id="KW-0418">Kinase</keyword>
<evidence type="ECO:0000313" key="7">
    <source>
        <dbReference type="Proteomes" id="UP000234585"/>
    </source>
</evidence>
<dbReference type="PANTHER" id="PTHR12400">
    <property type="entry name" value="INOSITOL POLYPHOSPHATE KINASE"/>
    <property type="match status" value="1"/>
</dbReference>
<organism evidence="6 7">
    <name type="scientific">Aspergillus candidus</name>
    <dbReference type="NCBI Taxonomy" id="41067"/>
    <lineage>
        <taxon>Eukaryota</taxon>
        <taxon>Fungi</taxon>
        <taxon>Dikarya</taxon>
        <taxon>Ascomycota</taxon>
        <taxon>Pezizomycotina</taxon>
        <taxon>Eurotiomycetes</taxon>
        <taxon>Eurotiomycetidae</taxon>
        <taxon>Eurotiales</taxon>
        <taxon>Aspergillaceae</taxon>
        <taxon>Aspergillus</taxon>
        <taxon>Aspergillus subgen. Circumdati</taxon>
    </lineage>
</organism>
<dbReference type="EC" id="2.7.-.-" evidence="4"/>
<reference evidence="6 7" key="1">
    <citation type="submission" date="2017-12" db="EMBL/GenBank/DDBJ databases">
        <authorList>
            <consortium name="DOE Joint Genome Institute"/>
            <person name="Haridas S."/>
            <person name="Kjaerbolling I."/>
            <person name="Vesth T.C."/>
            <person name="Frisvad J.C."/>
            <person name="Nybo J.L."/>
            <person name="Theobald S."/>
            <person name="Kuo A."/>
            <person name="Bowyer P."/>
            <person name="Matsuda Y."/>
            <person name="Mondo S."/>
            <person name="Lyhne E.K."/>
            <person name="Kogle M.E."/>
            <person name="Clum A."/>
            <person name="Lipzen A."/>
            <person name="Salamov A."/>
            <person name="Ngan C.Y."/>
            <person name="Daum C."/>
            <person name="Chiniquy J."/>
            <person name="Barry K."/>
            <person name="LaButti K."/>
            <person name="Simmons B.A."/>
            <person name="Magnuson J.K."/>
            <person name="Mortensen U.H."/>
            <person name="Larsen T.O."/>
            <person name="Grigoriev I.V."/>
            <person name="Baker S.E."/>
            <person name="Andersen M.R."/>
            <person name="Nordberg H.P."/>
            <person name="Cantor M.N."/>
            <person name="Hua S.X."/>
        </authorList>
    </citation>
    <scope>NUCLEOTIDE SEQUENCE [LARGE SCALE GENOMIC DNA]</scope>
    <source>
        <strain evidence="6 7">CBS 102.13</strain>
    </source>
</reference>
<dbReference type="InterPro" id="IPR005522">
    <property type="entry name" value="IPK"/>
</dbReference>
<sequence length="435" mass="46443">MPSPSKSNGSKAPKLDGDSFVAFDHAAAGHEGVRCTESGSFIAKPCTAQEIAFYETSALHPAFKAFMPTFIGTLSSGDQQQPIALAAQQSGAIVLPSSDYSSASNTPPPAGGGPANEATGSDSKATGQEEWVPSGGKKLDTGLSIVLENVASGFKRPNVIDVKLGARLWAEDAPPSKREKLDAVSQETTSGSLGFRIAGMKVWTGENGESDEGAKTDPYATKYEGKEGEKGEVVEKDGFRRYDKWYGRSLNDGTVKEGFATFLAGAKAGSTDRSKLLATKLADDLKRLQKAIESEESRMYSASILVVYEGDPEAMEHALVEEAKPKEASEDESEGEDEDFELELQQDGSFQVVDLPGGQPGAPQQAVNITIDPETAQMGQIGELEDEDEEEAPKVHDLRLIDFAHAEWTPGQGPDENVLMGIRNLANIFEAFASE</sequence>
<dbReference type="Gene3D" id="3.30.470.160">
    <property type="entry name" value="Inositol polyphosphate kinase"/>
    <property type="match status" value="1"/>
</dbReference>
<evidence type="ECO:0000256" key="5">
    <source>
        <dbReference type="SAM" id="MobiDB-lite"/>
    </source>
</evidence>
<feature type="region of interest" description="Disordered" evidence="5">
    <location>
        <begin position="97"/>
        <end position="136"/>
    </location>
</feature>
<dbReference type="GO" id="GO:0046854">
    <property type="term" value="P:phosphatidylinositol phosphate biosynthetic process"/>
    <property type="evidence" value="ECO:0007669"/>
    <property type="project" value="TreeGrafter"/>
</dbReference>
<evidence type="ECO:0000256" key="2">
    <source>
        <dbReference type="ARBA" id="ARBA00022679"/>
    </source>
</evidence>
<dbReference type="Proteomes" id="UP000234585">
    <property type="component" value="Unassembled WGS sequence"/>
</dbReference>
<dbReference type="GO" id="GO:0032958">
    <property type="term" value="P:inositol phosphate biosynthetic process"/>
    <property type="evidence" value="ECO:0007669"/>
    <property type="project" value="InterPro"/>
</dbReference>
<dbReference type="PANTHER" id="PTHR12400:SF103">
    <property type="entry name" value="INOSITOL POLYPHOSPHATE MULTIKINASE"/>
    <property type="match status" value="1"/>
</dbReference>
<protein>
    <recommendedName>
        <fullName evidence="4">Kinase</fullName>
        <ecNumber evidence="4">2.7.-.-</ecNumber>
    </recommendedName>
</protein>